<name>A0ABW3SKT1_9BACT</name>
<dbReference type="Proteomes" id="UP001597094">
    <property type="component" value="Unassembled WGS sequence"/>
</dbReference>
<evidence type="ECO:0000313" key="3">
    <source>
        <dbReference type="Proteomes" id="UP001597094"/>
    </source>
</evidence>
<dbReference type="SUPFAM" id="SSF55729">
    <property type="entry name" value="Acyl-CoA N-acyltransferases (Nat)"/>
    <property type="match status" value="1"/>
</dbReference>
<dbReference type="Gene3D" id="3.40.630.30">
    <property type="match status" value="1"/>
</dbReference>
<dbReference type="EC" id="2.3.-.-" evidence="2"/>
<dbReference type="InterPro" id="IPR016181">
    <property type="entry name" value="Acyl_CoA_acyltransferase"/>
</dbReference>
<keyword evidence="2" id="KW-0012">Acyltransferase</keyword>
<comment type="caution">
    <text evidence="2">The sequence shown here is derived from an EMBL/GenBank/DDBJ whole genome shotgun (WGS) entry which is preliminary data.</text>
</comment>
<dbReference type="InterPro" id="IPR000182">
    <property type="entry name" value="GNAT_dom"/>
</dbReference>
<dbReference type="Pfam" id="PF13508">
    <property type="entry name" value="Acetyltransf_7"/>
    <property type="match status" value="1"/>
</dbReference>
<organism evidence="2 3">
    <name type="scientific">Pontibacter rugosus</name>
    <dbReference type="NCBI Taxonomy" id="1745966"/>
    <lineage>
        <taxon>Bacteria</taxon>
        <taxon>Pseudomonadati</taxon>
        <taxon>Bacteroidota</taxon>
        <taxon>Cytophagia</taxon>
        <taxon>Cytophagales</taxon>
        <taxon>Hymenobacteraceae</taxon>
        <taxon>Pontibacter</taxon>
    </lineage>
</organism>
<dbReference type="GO" id="GO:0016746">
    <property type="term" value="F:acyltransferase activity"/>
    <property type="evidence" value="ECO:0007669"/>
    <property type="project" value="UniProtKB-KW"/>
</dbReference>
<keyword evidence="2" id="KW-0808">Transferase</keyword>
<gene>
    <name evidence="2" type="ORF">ACFQ2O_04540</name>
</gene>
<dbReference type="RefSeq" id="WP_377523221.1">
    <property type="nucleotide sequence ID" value="NZ_JBHTLD010000023.1"/>
</dbReference>
<accession>A0ABW3SKT1</accession>
<dbReference type="EMBL" id="JBHTLD010000023">
    <property type="protein sequence ID" value="MFD1185467.1"/>
    <property type="molecule type" value="Genomic_DNA"/>
</dbReference>
<dbReference type="PROSITE" id="PS51186">
    <property type="entry name" value="GNAT"/>
    <property type="match status" value="1"/>
</dbReference>
<keyword evidence="3" id="KW-1185">Reference proteome</keyword>
<evidence type="ECO:0000259" key="1">
    <source>
        <dbReference type="PROSITE" id="PS51186"/>
    </source>
</evidence>
<proteinExistence type="predicted"/>
<feature type="domain" description="N-acetyltransferase" evidence="1">
    <location>
        <begin position="4"/>
        <end position="154"/>
    </location>
</feature>
<protein>
    <submittedName>
        <fullName evidence="2">GNAT family N-acetyltransferase</fullName>
        <ecNumber evidence="2">2.3.-.-</ecNumber>
    </submittedName>
</protein>
<reference evidence="3" key="1">
    <citation type="journal article" date="2019" name="Int. J. Syst. Evol. Microbiol.">
        <title>The Global Catalogue of Microorganisms (GCM) 10K type strain sequencing project: providing services to taxonomists for standard genome sequencing and annotation.</title>
        <authorList>
            <consortium name="The Broad Institute Genomics Platform"/>
            <consortium name="The Broad Institute Genome Sequencing Center for Infectious Disease"/>
            <person name="Wu L."/>
            <person name="Ma J."/>
        </authorList>
    </citation>
    <scope>NUCLEOTIDE SEQUENCE [LARGE SCALE GENOMIC DNA]</scope>
    <source>
        <strain evidence="3">JCM 31319</strain>
    </source>
</reference>
<evidence type="ECO:0000313" key="2">
    <source>
        <dbReference type="EMBL" id="MFD1185467.1"/>
    </source>
</evidence>
<sequence length="176" mass="20971">MEHIRLTDTSHRLFYEAWELYEQAFPLEERRPLLWQLEIMPHADYHFEVVLQEEELLGILLWWGFEEVRFLEHFATAAALRGQGHGRSILQTFVKHDKHPVLLEVEPPESEINRRRIRFYEQNGFNLNPHFYQQPPYHQGQQPVTLLLMSYPGTISAEDAAAFTRLHHPLIYRTAQ</sequence>